<reference evidence="2 3" key="1">
    <citation type="journal article" date="2016" name="Nat. Commun.">
        <title>Thousands of microbial genomes shed light on interconnected biogeochemical processes in an aquifer system.</title>
        <authorList>
            <person name="Anantharaman K."/>
            <person name="Brown C.T."/>
            <person name="Hug L.A."/>
            <person name="Sharon I."/>
            <person name="Castelle C.J."/>
            <person name="Probst A.J."/>
            <person name="Thomas B.C."/>
            <person name="Singh A."/>
            <person name="Wilkins M.J."/>
            <person name="Karaoz U."/>
            <person name="Brodie E.L."/>
            <person name="Williams K.H."/>
            <person name="Hubbard S.S."/>
            <person name="Banfield J.F."/>
        </authorList>
    </citation>
    <scope>NUCLEOTIDE SEQUENCE [LARGE SCALE GENOMIC DNA]</scope>
</reference>
<dbReference type="InterPro" id="IPR012903">
    <property type="entry name" value="Nif11"/>
</dbReference>
<dbReference type="Pfam" id="PF07862">
    <property type="entry name" value="Nif11"/>
    <property type="match status" value="1"/>
</dbReference>
<sequence>MTANNAKALLAKLQSDHALANELKNSKDEADFLEKAKKHGYEVSIAEFKTATQELKESHSKSGQLSDEELEKVAGGLSLVGVDYAFVGVQTSKK</sequence>
<proteinExistence type="predicted"/>
<comment type="caution">
    <text evidence="2">The sequence shown here is derived from an EMBL/GenBank/DDBJ whole genome shotgun (WGS) entry which is preliminary data.</text>
</comment>
<dbReference type="STRING" id="1817813.A2008_03065"/>
<dbReference type="Proteomes" id="UP000178735">
    <property type="component" value="Unassembled WGS sequence"/>
</dbReference>
<evidence type="ECO:0000259" key="1">
    <source>
        <dbReference type="Pfam" id="PF07862"/>
    </source>
</evidence>
<evidence type="ECO:0000313" key="3">
    <source>
        <dbReference type="Proteomes" id="UP000178735"/>
    </source>
</evidence>
<accession>A0A1F7WLZ0</accession>
<dbReference type="NCBIfam" id="TIGR03798">
    <property type="entry name" value="leader_Nif11"/>
    <property type="match status" value="1"/>
</dbReference>
<name>A0A1F7WLZ0_9BACT</name>
<protein>
    <recommendedName>
        <fullName evidence="1">Nif11 domain-containing protein</fullName>
    </recommendedName>
</protein>
<organism evidence="2 3">
    <name type="scientific">Candidatus Wallbacteria bacterium GWC2_49_35</name>
    <dbReference type="NCBI Taxonomy" id="1817813"/>
    <lineage>
        <taxon>Bacteria</taxon>
        <taxon>Candidatus Walliibacteriota</taxon>
    </lineage>
</organism>
<evidence type="ECO:0000313" key="2">
    <source>
        <dbReference type="EMBL" id="OGM03128.1"/>
    </source>
</evidence>
<dbReference type="InterPro" id="IPR022516">
    <property type="entry name" value="CHP03798_Ocin"/>
</dbReference>
<gene>
    <name evidence="2" type="ORF">A2008_03065</name>
</gene>
<feature type="domain" description="Nif11" evidence="1">
    <location>
        <begin position="1"/>
        <end position="48"/>
    </location>
</feature>
<dbReference type="EMBL" id="MGFH01000187">
    <property type="protein sequence ID" value="OGM03128.1"/>
    <property type="molecule type" value="Genomic_DNA"/>
</dbReference>
<dbReference type="AlphaFoldDB" id="A0A1F7WLZ0"/>